<dbReference type="InterPro" id="IPR057892">
    <property type="entry name" value="LIP-1_CC2"/>
</dbReference>
<dbReference type="CDD" id="cd09568">
    <property type="entry name" value="SAM_liprin-alpha1_2_3_4_repeat3"/>
    <property type="match status" value="1"/>
</dbReference>
<dbReference type="Pfam" id="PF07647">
    <property type="entry name" value="SAM_2"/>
    <property type="match status" value="1"/>
</dbReference>
<feature type="region of interest" description="Disordered" evidence="5">
    <location>
        <begin position="884"/>
        <end position="916"/>
    </location>
</feature>
<feature type="coiled-coil region" evidence="4">
    <location>
        <begin position="678"/>
        <end position="712"/>
    </location>
</feature>
<dbReference type="PROSITE" id="PS50105">
    <property type="entry name" value="SAM_DOMAIN"/>
    <property type="match status" value="3"/>
</dbReference>
<gene>
    <name evidence="7" type="ORF">H4Q32_021592</name>
</gene>
<comment type="similarity">
    <text evidence="1">Belongs to the liprin family. Liprin-alpha subfamily.</text>
</comment>
<dbReference type="SUPFAM" id="SSF47769">
    <property type="entry name" value="SAM/Pointed domain"/>
    <property type="match status" value="3"/>
</dbReference>
<feature type="coiled-coil region" evidence="4">
    <location>
        <begin position="372"/>
        <end position="434"/>
    </location>
</feature>
<feature type="domain" description="SAM" evidence="6">
    <location>
        <begin position="1193"/>
        <end position="1259"/>
    </location>
</feature>
<feature type="domain" description="SAM" evidence="6">
    <location>
        <begin position="1342"/>
        <end position="1399"/>
    </location>
</feature>
<dbReference type="Pfam" id="PF25526">
    <property type="entry name" value="LIP-1"/>
    <property type="match status" value="3"/>
</dbReference>
<evidence type="ECO:0000256" key="1">
    <source>
        <dbReference type="ARBA" id="ARBA00007026"/>
    </source>
</evidence>
<dbReference type="PANTHER" id="PTHR12587:SF6">
    <property type="entry name" value="LIPRIN-ALPHA-2"/>
    <property type="match status" value="1"/>
</dbReference>
<keyword evidence="2" id="KW-0677">Repeat</keyword>
<dbReference type="InterPro" id="IPR037622">
    <property type="entry name" value="LIP-1_SAM_3"/>
</dbReference>
<reference evidence="7 8" key="1">
    <citation type="submission" date="2022-01" db="EMBL/GenBank/DDBJ databases">
        <title>A high-quality chromosome-level genome assembly of rohu carp, Labeo rohita.</title>
        <authorList>
            <person name="Arick M.A. II"/>
            <person name="Hsu C.-Y."/>
            <person name="Magbanua Z."/>
            <person name="Pechanova O."/>
            <person name="Grover C."/>
            <person name="Miller E."/>
            <person name="Thrash A."/>
            <person name="Ezzel L."/>
            <person name="Alam S."/>
            <person name="Benzie J."/>
            <person name="Hamilton M."/>
            <person name="Karsi A."/>
            <person name="Lawrence M.L."/>
            <person name="Peterson D.G."/>
        </authorList>
    </citation>
    <scope>NUCLEOTIDE SEQUENCE [LARGE SCALE GENOMIC DNA]</scope>
    <source>
        <strain evidence="8">BAU-BD-2019</strain>
        <tissue evidence="7">Blood</tissue>
    </source>
</reference>
<feature type="region of interest" description="Disordered" evidence="5">
    <location>
        <begin position="935"/>
        <end position="961"/>
    </location>
</feature>
<accession>A0ABQ8MR90</accession>
<organism evidence="7 8">
    <name type="scientific">Labeo rohita</name>
    <name type="common">Indian major carp</name>
    <name type="synonym">Cyprinus rohita</name>
    <dbReference type="NCBI Taxonomy" id="84645"/>
    <lineage>
        <taxon>Eukaryota</taxon>
        <taxon>Metazoa</taxon>
        <taxon>Chordata</taxon>
        <taxon>Craniata</taxon>
        <taxon>Vertebrata</taxon>
        <taxon>Euteleostomi</taxon>
        <taxon>Actinopterygii</taxon>
        <taxon>Neopterygii</taxon>
        <taxon>Teleostei</taxon>
        <taxon>Ostariophysi</taxon>
        <taxon>Cypriniformes</taxon>
        <taxon>Cyprinidae</taxon>
        <taxon>Labeoninae</taxon>
        <taxon>Labeonini</taxon>
        <taxon>Labeo</taxon>
    </lineage>
</organism>
<name>A0ABQ8MR90_LABRO</name>
<dbReference type="InterPro" id="IPR037620">
    <property type="entry name" value="LIP-1_SAM_1"/>
</dbReference>
<dbReference type="Proteomes" id="UP000830375">
    <property type="component" value="Unassembled WGS sequence"/>
</dbReference>
<keyword evidence="8" id="KW-1185">Reference proteome</keyword>
<feature type="coiled-coil region" evidence="4">
    <location>
        <begin position="597"/>
        <end position="635"/>
    </location>
</feature>
<dbReference type="SMART" id="SM00454">
    <property type="entry name" value="SAM"/>
    <property type="match status" value="3"/>
</dbReference>
<evidence type="ECO:0000256" key="5">
    <source>
        <dbReference type="SAM" id="MobiDB-lite"/>
    </source>
</evidence>
<evidence type="ECO:0000259" key="6">
    <source>
        <dbReference type="PROSITE" id="PS50105"/>
    </source>
</evidence>
<dbReference type="PANTHER" id="PTHR12587">
    <property type="entry name" value="LAR INTERACTING PROTEIN LIP -RELATED PROTEIN"/>
    <property type="match status" value="1"/>
</dbReference>
<dbReference type="Gene3D" id="1.10.150.50">
    <property type="entry name" value="Transcription Factor, Ets-1"/>
    <property type="match status" value="3"/>
</dbReference>
<keyword evidence="3 4" id="KW-0175">Coiled coil</keyword>
<dbReference type="InterPro" id="IPR037621">
    <property type="entry name" value="LIP-1_SAM_2"/>
</dbReference>
<feature type="compositionally biased region" description="Low complexity" evidence="5">
    <location>
        <begin position="884"/>
        <end position="903"/>
    </location>
</feature>
<feature type="domain" description="SAM" evidence="6">
    <location>
        <begin position="1423"/>
        <end position="1492"/>
    </location>
</feature>
<evidence type="ECO:0000256" key="4">
    <source>
        <dbReference type="SAM" id="Coils"/>
    </source>
</evidence>
<comment type="caution">
    <text evidence="7">The sequence shown here is derived from an EMBL/GenBank/DDBJ whole genome shotgun (WGS) entry which is preliminary data.</text>
</comment>
<proteinExistence type="inferred from homology"/>
<dbReference type="Pfam" id="PF00536">
    <property type="entry name" value="SAM_1"/>
    <property type="match status" value="2"/>
</dbReference>
<dbReference type="CDD" id="cd09565">
    <property type="entry name" value="SAM_liprin-alpha1_2_3_4_repeat2"/>
    <property type="match status" value="1"/>
</dbReference>
<feature type="coiled-coil region" evidence="4">
    <location>
        <begin position="827"/>
        <end position="868"/>
    </location>
</feature>
<evidence type="ECO:0000313" key="7">
    <source>
        <dbReference type="EMBL" id="KAI2665339.1"/>
    </source>
</evidence>
<evidence type="ECO:0000256" key="2">
    <source>
        <dbReference type="ARBA" id="ARBA00022737"/>
    </source>
</evidence>
<evidence type="ECO:0000313" key="8">
    <source>
        <dbReference type="Proteomes" id="UP000830375"/>
    </source>
</evidence>
<feature type="coiled-coil region" evidence="4">
    <location>
        <begin position="465"/>
        <end position="538"/>
    </location>
</feature>
<evidence type="ECO:0000256" key="3">
    <source>
        <dbReference type="ARBA" id="ARBA00023054"/>
    </source>
</evidence>
<dbReference type="EMBL" id="JACTAM010000004">
    <property type="protein sequence ID" value="KAI2665339.1"/>
    <property type="molecule type" value="Genomic_DNA"/>
</dbReference>
<dbReference type="InterPro" id="IPR013761">
    <property type="entry name" value="SAM/pointed_sf"/>
</dbReference>
<dbReference type="InterPro" id="IPR001660">
    <property type="entry name" value="SAM"/>
</dbReference>
<protein>
    <submittedName>
        <fullName evidence="7">Liprin-alpha-2</fullName>
    </submittedName>
</protein>
<dbReference type="CDD" id="cd09562">
    <property type="entry name" value="SAM_liprin-alpha1_2_3_4_repeat1"/>
    <property type="match status" value="1"/>
</dbReference>
<dbReference type="InterPro" id="IPR029515">
    <property type="entry name" value="Liprin"/>
</dbReference>
<sequence>MDLHTQTLHPCIHIISSYPVLRSRNSSDVAFAMINTGSAAVFTWLLLEHLECLVSRHERSLRMTVVKRQAQSPSGVSSEVEVLKALKSLFEHHKALDEKFIQLKSILRPSADSVIYKALGNRRQEIAHDLWNHSFSDHRMSSDRGPNPVRERLRVSLERVSALEEELAAANQENVVSWTRIPEPVLHKVLKKGHQTWSWWAGVPAEFNFNPNQTHLNQLIKVLLGILETCRQECVASGDKPNKGKRMSSLYPFIYLAFSELTVARASRHGCGIISQCPLAWRELNVCVGVTELISQITCFRDVPGRILGYFIRERMPAATIVALREQNAHIQRKVASGEGAEDLLEGPDAQKVHGKRLSNGSMESGDEASQVVELQELLEKQNYELAQMKERMSSLSSRVSEVEQELETARKDLIKSEDMNNKYQRDIKELLERGGNGGQRRTGGGKGGNMLIRDSPSAVAMCQKEDMEERIVTLEKRYLSAQRESTSLHDITDKLENELANKEAFLRQMEEKNRQLQERLELAEQKLQQTMRKAETLPEVEAELAQRIAALTKLHVMLSWDFLRFNELLTYLVLSLHPGENRSLRKYTLLLFTCLLNHAEERHGSIEERMRHLEGQLEEKNQELLRARQREKMNEEHNKRLSDTVDRLLTESNERLQLHLKERMAALEEKNVLIQDSDNYRKQLEDSIQEKSHLSEEIEKLRSELDQYRLRAGSLTEPTLSRSHLDASGDLRFSLGSLAETQSDHYRSTKVIRRPRRGRMGLRRDEQKAKSLGEHEWRSQQLGVLGGHPFESDTEMSDIDDDDRETLFSSMDLLSPGGHSDAQTLAMMLQEQLDAINKEIRLIQEEKESTELRAEEIENRVASVSLEGLNLARVHHPGASITASATASSLASSSPPSGHSTPKLTPRSPARDMERMGVMTLPSDLRKHRRKIAAVDEDGREDKATIKCETSPPPTPRQVRMTHTLPASSHNDARLTAALETEASALSSVASSQDSLHKQPKKKGIKSSIGRLFGKKEKARLGQLGKEIMGPGQRNVSDPELLGQDMAVGKLGTQAEKDRRLKKNSIEDASLPGERMCAFITTCSRSAMPRPFSSRVRVRARVRACVCASCAVFNNQLQYVQKKSLIRITFNLNICSPTRKDEERYITTTTTTTTTTKALLPLQHTDSSRPPEGLQHELLEEARRKGLPFAQWDGPTVVAWLELWLGMPAWYVAACRANVKSGAIMSALSDTEIQREIGISNPLHRLKLRLAIQEMVSLTSPSAPPTSRTVMRLRSLYACLSRAFDSVGLANDLTPSGNVWVTHEEMETLAAPSKTKSESEEGSWSQTLAYGDMNHEWIGNEWLPSLGLPQYRSYFMECLVDARMLDHLTKKDLRVHLKMVDSFHRTSLQYGIMCLKKLNYDRKELERRRESSQHEIRDVLVWSNERVIRWVQSIGLRDYANILLESGVHGALIALDDNFDYSSLALLLQIPNQNTQARQILEREYNNLLALGTERRLDECDEKDFRGPSWRRQFPRRDIHGISMMPGSAETLPAGFRLTTTSAHSRRLPPEGETRTVAFRADIDKHYLER</sequence>